<evidence type="ECO:0000256" key="1">
    <source>
        <dbReference type="SAM" id="Phobius"/>
    </source>
</evidence>
<keyword evidence="1" id="KW-1133">Transmembrane helix</keyword>
<proteinExistence type="predicted"/>
<feature type="transmembrane region" description="Helical" evidence="1">
    <location>
        <begin position="143"/>
        <end position="160"/>
    </location>
</feature>
<evidence type="ECO:0000313" key="2">
    <source>
        <dbReference type="EMBL" id="MBP0724517.1"/>
    </source>
</evidence>
<dbReference type="RefSeq" id="WP_209403081.1">
    <property type="nucleotide sequence ID" value="NZ_JAGIYQ010000002.1"/>
</dbReference>
<organism evidence="2 3">
    <name type="scientific">Gottfriedia endophytica</name>
    <dbReference type="NCBI Taxonomy" id="2820819"/>
    <lineage>
        <taxon>Bacteria</taxon>
        <taxon>Bacillati</taxon>
        <taxon>Bacillota</taxon>
        <taxon>Bacilli</taxon>
        <taxon>Bacillales</taxon>
        <taxon>Bacillaceae</taxon>
        <taxon>Gottfriedia</taxon>
    </lineage>
</organism>
<dbReference type="EMBL" id="JAGIYQ010000002">
    <property type="protein sequence ID" value="MBP0724517.1"/>
    <property type="molecule type" value="Genomic_DNA"/>
</dbReference>
<accession>A0A940SFZ0</accession>
<dbReference type="InterPro" id="IPR009574">
    <property type="entry name" value="DUF1189"/>
</dbReference>
<feature type="transmembrane region" description="Helical" evidence="1">
    <location>
        <begin position="29"/>
        <end position="52"/>
    </location>
</feature>
<keyword evidence="1" id="KW-0812">Transmembrane</keyword>
<protein>
    <submittedName>
        <fullName evidence="2">DUF1189 family protein</fullName>
    </submittedName>
</protein>
<name>A0A940SFZ0_9BACI</name>
<dbReference type="Pfam" id="PF06691">
    <property type="entry name" value="DUF1189"/>
    <property type="match status" value="2"/>
</dbReference>
<feature type="transmembrane region" description="Helical" evidence="1">
    <location>
        <begin position="72"/>
        <end position="98"/>
    </location>
</feature>
<reference evidence="2" key="1">
    <citation type="submission" date="2021-04" db="EMBL/GenBank/DDBJ databases">
        <title>Genome seq and assembly of Bacillus sp.</title>
        <authorList>
            <person name="Chhetri G."/>
        </authorList>
    </citation>
    <scope>NUCLEOTIDE SEQUENCE</scope>
    <source>
        <strain evidence="2">RG28</strain>
    </source>
</reference>
<evidence type="ECO:0000313" key="3">
    <source>
        <dbReference type="Proteomes" id="UP000682134"/>
    </source>
</evidence>
<feature type="transmembrane region" description="Helical" evidence="1">
    <location>
        <begin position="119"/>
        <end position="137"/>
    </location>
</feature>
<dbReference type="AlphaFoldDB" id="A0A940SFZ0"/>
<gene>
    <name evidence="2" type="ORF">J5Y03_04865</name>
</gene>
<comment type="caution">
    <text evidence="2">The sequence shown here is derived from an EMBL/GenBank/DDBJ whole genome shotgun (WGS) entry which is preliminary data.</text>
</comment>
<dbReference type="Proteomes" id="UP000682134">
    <property type="component" value="Unassembled WGS sequence"/>
</dbReference>
<keyword evidence="3" id="KW-1185">Reference proteome</keyword>
<sequence length="171" mass="19813">MNFIKQLGYSLYDPNKIARFRFQKIGKTIFYLFILALLFSIPSFLHLINGITSQVQSFKETLGITDKTNNGLPYLFSLLIIMYYLGSSTFLFILTTIFASFSSMFQFSKQLNLSFKHRFTIFTYSMTLPTLLFLLIGLLNITIPYSTLLFLLISIVYYYLSIQSISKSKKV</sequence>
<keyword evidence="1" id="KW-0472">Membrane</keyword>